<accession>Q655X7</accession>
<name>Q655X7_ORYSJ</name>
<dbReference type="Proteomes" id="UP000000763">
    <property type="component" value="Chromosome 6"/>
</dbReference>
<feature type="region of interest" description="Disordered" evidence="1">
    <location>
        <begin position="57"/>
        <end position="95"/>
    </location>
</feature>
<reference evidence="3" key="2">
    <citation type="journal article" date="2008" name="Nucleic Acids Res.">
        <title>The rice annotation project database (RAP-DB): 2008 update.</title>
        <authorList>
            <consortium name="The rice annotation project (RAP)"/>
        </authorList>
    </citation>
    <scope>GENOME REANNOTATION</scope>
    <source>
        <strain evidence="3">cv. Nipponbare</strain>
    </source>
</reference>
<reference evidence="3" key="1">
    <citation type="journal article" date="2005" name="Nature">
        <title>The map-based sequence of the rice genome.</title>
        <authorList>
            <consortium name="International rice genome sequencing project (IRGSP)"/>
            <person name="Matsumoto T."/>
            <person name="Wu J."/>
            <person name="Kanamori H."/>
            <person name="Katayose Y."/>
            <person name="Fujisawa M."/>
            <person name="Namiki N."/>
            <person name="Mizuno H."/>
            <person name="Yamamoto K."/>
            <person name="Antonio B.A."/>
            <person name="Baba T."/>
            <person name="Sakata K."/>
            <person name="Nagamura Y."/>
            <person name="Aoki H."/>
            <person name="Arikawa K."/>
            <person name="Arita K."/>
            <person name="Bito T."/>
            <person name="Chiden Y."/>
            <person name="Fujitsuka N."/>
            <person name="Fukunaka R."/>
            <person name="Hamada M."/>
            <person name="Harada C."/>
            <person name="Hayashi A."/>
            <person name="Hijishita S."/>
            <person name="Honda M."/>
            <person name="Hosokawa S."/>
            <person name="Ichikawa Y."/>
            <person name="Idonuma A."/>
            <person name="Iijima M."/>
            <person name="Ikeda M."/>
            <person name="Ikeno M."/>
            <person name="Ito K."/>
            <person name="Ito S."/>
            <person name="Ito T."/>
            <person name="Ito Y."/>
            <person name="Ito Y."/>
            <person name="Iwabuchi A."/>
            <person name="Kamiya K."/>
            <person name="Karasawa W."/>
            <person name="Kurita K."/>
            <person name="Katagiri S."/>
            <person name="Kikuta A."/>
            <person name="Kobayashi H."/>
            <person name="Kobayashi N."/>
            <person name="Machita K."/>
            <person name="Maehara T."/>
            <person name="Masukawa M."/>
            <person name="Mizubayashi T."/>
            <person name="Mukai Y."/>
            <person name="Nagasaki H."/>
            <person name="Nagata Y."/>
            <person name="Naito S."/>
            <person name="Nakashima M."/>
            <person name="Nakama Y."/>
            <person name="Nakamichi Y."/>
            <person name="Nakamura M."/>
            <person name="Meguro A."/>
            <person name="Negishi M."/>
            <person name="Ohta I."/>
            <person name="Ohta T."/>
            <person name="Okamoto M."/>
            <person name="Ono N."/>
            <person name="Saji S."/>
            <person name="Sakaguchi M."/>
            <person name="Sakai K."/>
            <person name="Shibata M."/>
            <person name="Shimokawa T."/>
            <person name="Song J."/>
            <person name="Takazaki Y."/>
            <person name="Terasawa K."/>
            <person name="Tsugane M."/>
            <person name="Tsuji K."/>
            <person name="Ueda S."/>
            <person name="Waki K."/>
            <person name="Yamagata H."/>
            <person name="Yamamoto M."/>
            <person name="Yamamoto S."/>
            <person name="Yamane H."/>
            <person name="Yoshiki S."/>
            <person name="Yoshihara R."/>
            <person name="Yukawa K."/>
            <person name="Zhong H."/>
            <person name="Yano M."/>
            <person name="Yuan Q."/>
            <person name="Ouyang S."/>
            <person name="Liu J."/>
            <person name="Jones K.M."/>
            <person name="Gansberger K."/>
            <person name="Moffat K."/>
            <person name="Hill J."/>
            <person name="Bera J."/>
            <person name="Fadrosh D."/>
            <person name="Jin S."/>
            <person name="Johri S."/>
            <person name="Kim M."/>
            <person name="Overton L."/>
            <person name="Reardon M."/>
            <person name="Tsitrin T."/>
            <person name="Vuong H."/>
            <person name="Weaver B."/>
            <person name="Ciecko A."/>
            <person name="Tallon L."/>
            <person name="Jackson J."/>
            <person name="Pai G."/>
            <person name="Aken S.V."/>
            <person name="Utterback T."/>
            <person name="Reidmuller S."/>
            <person name="Feldblyum T."/>
            <person name="Hsiao J."/>
            <person name="Zismann V."/>
            <person name="Iobst S."/>
            <person name="de Vazeille A.R."/>
            <person name="Buell C.R."/>
            <person name="Ying K."/>
            <person name="Li Y."/>
            <person name="Lu T."/>
            <person name="Huang Y."/>
            <person name="Zhao Q."/>
            <person name="Feng Q."/>
            <person name="Zhang L."/>
            <person name="Zhu J."/>
            <person name="Weng Q."/>
            <person name="Mu J."/>
            <person name="Lu Y."/>
            <person name="Fan D."/>
            <person name="Liu Y."/>
            <person name="Guan J."/>
            <person name="Zhang Y."/>
            <person name="Yu S."/>
            <person name="Liu X."/>
            <person name="Zhang Y."/>
            <person name="Hong G."/>
            <person name="Han B."/>
            <person name="Choisne N."/>
            <person name="Demange N."/>
            <person name="Orjeda G."/>
            <person name="Samain S."/>
            <person name="Cattolico L."/>
            <person name="Pelletier E."/>
            <person name="Couloux A."/>
            <person name="Segurens B."/>
            <person name="Wincker P."/>
            <person name="D'Hont A."/>
            <person name="Scarpelli C."/>
            <person name="Weissenbach J."/>
            <person name="Salanoubat M."/>
            <person name="Quetier F."/>
            <person name="Yu Y."/>
            <person name="Kim H.R."/>
            <person name="Rambo T."/>
            <person name="Currie J."/>
            <person name="Collura K."/>
            <person name="Luo M."/>
            <person name="Yang T."/>
            <person name="Ammiraju J.S.S."/>
            <person name="Engler F."/>
            <person name="Soderlund C."/>
            <person name="Wing R.A."/>
            <person name="Palmer L.E."/>
            <person name="de la Bastide M."/>
            <person name="Spiegel L."/>
            <person name="Nascimento L."/>
            <person name="Zutavern T."/>
            <person name="O'Shaughnessy A."/>
            <person name="Dike S."/>
            <person name="Dedhia N."/>
            <person name="Preston R."/>
            <person name="Balija V."/>
            <person name="McCombie W.R."/>
            <person name="Chow T."/>
            <person name="Chen H."/>
            <person name="Chung M."/>
            <person name="Chen C."/>
            <person name="Shaw J."/>
            <person name="Wu H."/>
            <person name="Hsiao K."/>
            <person name="Chao Y."/>
            <person name="Chu M."/>
            <person name="Cheng C."/>
            <person name="Hour A."/>
            <person name="Lee P."/>
            <person name="Lin S."/>
            <person name="Lin Y."/>
            <person name="Liou J."/>
            <person name="Liu S."/>
            <person name="Hsing Y."/>
            <person name="Raghuvanshi S."/>
            <person name="Mohanty A."/>
            <person name="Bharti A.K."/>
            <person name="Gaur A."/>
            <person name="Gupta V."/>
            <person name="Kumar D."/>
            <person name="Ravi V."/>
            <person name="Vij S."/>
            <person name="Kapur A."/>
            <person name="Khurana P."/>
            <person name="Khurana P."/>
            <person name="Khurana J.P."/>
            <person name="Tyagi A.K."/>
            <person name="Gaikwad K."/>
            <person name="Singh A."/>
            <person name="Dalal V."/>
            <person name="Srivastava S."/>
            <person name="Dixit A."/>
            <person name="Pal A.K."/>
            <person name="Ghazi I.A."/>
            <person name="Yadav M."/>
            <person name="Pandit A."/>
            <person name="Bhargava A."/>
            <person name="Sureshbabu K."/>
            <person name="Batra K."/>
            <person name="Sharma T.R."/>
            <person name="Mohapatra T."/>
            <person name="Singh N.K."/>
            <person name="Messing J."/>
            <person name="Nelson A.B."/>
            <person name="Fuks G."/>
            <person name="Kavchok S."/>
            <person name="Keizer G."/>
            <person name="Linton E."/>
            <person name="Llaca V."/>
            <person name="Song R."/>
            <person name="Tanyolac B."/>
            <person name="Young S."/>
            <person name="Ho-Il K."/>
            <person name="Hahn J.H."/>
            <person name="Sangsakoo G."/>
            <person name="Vanavichit A."/>
            <person name="de Mattos Luiz.A.T."/>
            <person name="Zimmer P.D."/>
            <person name="Malone G."/>
            <person name="Dellagostin O."/>
            <person name="de Oliveira A.C."/>
            <person name="Bevan M."/>
            <person name="Bancroft I."/>
            <person name="Minx P."/>
            <person name="Cordum H."/>
            <person name="Wilson R."/>
            <person name="Cheng Z."/>
            <person name="Jin W."/>
            <person name="Jiang J."/>
            <person name="Leong S.A."/>
            <person name="Iwama H."/>
            <person name="Gojobori T."/>
            <person name="Itoh T."/>
            <person name="Niimura Y."/>
            <person name="Fujii Y."/>
            <person name="Habara T."/>
            <person name="Sakai H."/>
            <person name="Sato Y."/>
            <person name="Wilson G."/>
            <person name="Kumar K."/>
            <person name="McCouch S."/>
            <person name="Juretic N."/>
            <person name="Hoen D."/>
            <person name="Wright S."/>
            <person name="Bruskiewich R."/>
            <person name="Bureau T."/>
            <person name="Miyao A."/>
            <person name="Hirochika H."/>
            <person name="Nishikawa T."/>
            <person name="Kadowaki K."/>
            <person name="Sugiura M."/>
            <person name="Burr B."/>
            <person name="Sasaki T."/>
        </authorList>
    </citation>
    <scope>NUCLEOTIDE SEQUENCE [LARGE SCALE GENOMIC DNA]</scope>
    <source>
        <strain evidence="3">cv. Nipponbare</strain>
    </source>
</reference>
<dbReference type="AlphaFoldDB" id="Q655X7"/>
<feature type="compositionally biased region" description="Basic and acidic residues" evidence="1">
    <location>
        <begin position="85"/>
        <end position="94"/>
    </location>
</feature>
<evidence type="ECO:0000313" key="3">
    <source>
        <dbReference type="Proteomes" id="UP000000763"/>
    </source>
</evidence>
<gene>
    <name evidence="2" type="primary">P0473H04.25</name>
</gene>
<evidence type="ECO:0000256" key="1">
    <source>
        <dbReference type="SAM" id="MobiDB-lite"/>
    </source>
</evidence>
<organism evidence="2 3">
    <name type="scientific">Oryza sativa subsp. japonica</name>
    <name type="common">Rice</name>
    <dbReference type="NCBI Taxonomy" id="39947"/>
    <lineage>
        <taxon>Eukaryota</taxon>
        <taxon>Viridiplantae</taxon>
        <taxon>Streptophyta</taxon>
        <taxon>Embryophyta</taxon>
        <taxon>Tracheophyta</taxon>
        <taxon>Spermatophyta</taxon>
        <taxon>Magnoliopsida</taxon>
        <taxon>Liliopsida</taxon>
        <taxon>Poales</taxon>
        <taxon>Poaceae</taxon>
        <taxon>BOP clade</taxon>
        <taxon>Oryzoideae</taxon>
        <taxon>Oryzeae</taxon>
        <taxon>Oryzinae</taxon>
        <taxon>Oryza</taxon>
        <taxon>Oryza sativa</taxon>
    </lineage>
</organism>
<evidence type="ECO:0000313" key="2">
    <source>
        <dbReference type="EMBL" id="BAD45390.1"/>
    </source>
</evidence>
<sequence>MVRGIRYKRLSSSSVSTSSFTILAEASRSTASASFTELAFIPSTELCTPKLNHLVKFESGGQPSREGGARARQSSDTLGIEEGGEERWSREDVVRPSGFLGGSERILMATSLKEVHTRHQ</sequence>
<dbReference type="EMBL" id="AP003628">
    <property type="protein sequence ID" value="BAD45390.1"/>
    <property type="molecule type" value="Genomic_DNA"/>
</dbReference>
<proteinExistence type="predicted"/>
<protein>
    <submittedName>
        <fullName evidence="2">Uncharacterized protein</fullName>
    </submittedName>
</protein>